<evidence type="ECO:0008006" key="3">
    <source>
        <dbReference type="Google" id="ProtNLM"/>
    </source>
</evidence>
<evidence type="ECO:0000313" key="1">
    <source>
        <dbReference type="EMBL" id="SDW46475.1"/>
    </source>
</evidence>
<dbReference type="STRING" id="356660.SAMN05444336_1011089"/>
<dbReference type="Gene3D" id="3.40.50.300">
    <property type="entry name" value="P-loop containing nucleotide triphosphate hydrolases"/>
    <property type="match status" value="1"/>
</dbReference>
<dbReference type="OrthoDB" id="547419at2"/>
<organism evidence="1 2">
    <name type="scientific">Albimonas donghaensis</name>
    <dbReference type="NCBI Taxonomy" id="356660"/>
    <lineage>
        <taxon>Bacteria</taxon>
        <taxon>Pseudomonadati</taxon>
        <taxon>Pseudomonadota</taxon>
        <taxon>Alphaproteobacteria</taxon>
        <taxon>Rhodobacterales</taxon>
        <taxon>Paracoccaceae</taxon>
        <taxon>Albimonas</taxon>
    </lineage>
</organism>
<dbReference type="Proteomes" id="UP000199118">
    <property type="component" value="Unassembled WGS sequence"/>
</dbReference>
<dbReference type="RefSeq" id="WP_092680056.1">
    <property type="nucleotide sequence ID" value="NZ_FNMZ01000001.1"/>
</dbReference>
<proteinExistence type="predicted"/>
<protein>
    <recommendedName>
        <fullName evidence="3">Sulfotransferase family protein</fullName>
    </recommendedName>
</protein>
<dbReference type="AlphaFoldDB" id="A0A1H2TRM4"/>
<keyword evidence="2" id="KW-1185">Reference proteome</keyword>
<dbReference type="EMBL" id="FNMZ01000001">
    <property type="protein sequence ID" value="SDW46475.1"/>
    <property type="molecule type" value="Genomic_DNA"/>
</dbReference>
<dbReference type="InterPro" id="IPR027417">
    <property type="entry name" value="P-loop_NTPase"/>
</dbReference>
<evidence type="ECO:0000313" key="2">
    <source>
        <dbReference type="Proteomes" id="UP000199118"/>
    </source>
</evidence>
<accession>A0A1H2TRM4</accession>
<dbReference type="SUPFAM" id="SSF52540">
    <property type="entry name" value="P-loop containing nucleoside triphosphate hydrolases"/>
    <property type="match status" value="1"/>
</dbReference>
<gene>
    <name evidence="1" type="ORF">SAMN05444336_1011089</name>
</gene>
<name>A0A1H2TRM4_9RHOB</name>
<sequence length="381" mass="42169">MDLILFMGHHKVGSSALQMFLARNWLPLARAGILYPAVEPQGMAANLGAAVRAAGRGQGAVTAARTGARRAPLRLNEREPHNALAFRMMHDDTGRHIPPWHPKLPHSNQMFRAIRTQVEALSPRAVVLCSEVFANFGADHPALLARLAGALPGARRVRILCTLRRPDTYLVSWHSQRLKFGHNVPALRVDALDTYWKGIHFDYRRMLEPWFEAFPDASFDIRDYAEVLSAGGSVADFATRAGLELPEGLEEVRSANPSVHPALMEVARRANAELEEAPARRLREHLIQAGEKLTGHGAREIEMFGPDNRARLAERFAPIDAWLGEKTGRKGFFPDLVKVGETAPVAELEAGRAALDALRRSRELRALPPDAREFVSTLALD</sequence>
<reference evidence="1 2" key="1">
    <citation type="submission" date="2016-10" db="EMBL/GenBank/DDBJ databases">
        <authorList>
            <person name="de Groot N.N."/>
        </authorList>
    </citation>
    <scope>NUCLEOTIDE SEQUENCE [LARGE SCALE GENOMIC DNA]</scope>
    <source>
        <strain evidence="1 2">DSM 17890</strain>
    </source>
</reference>